<evidence type="ECO:0000259" key="1">
    <source>
        <dbReference type="Pfam" id="PF13529"/>
    </source>
</evidence>
<comment type="caution">
    <text evidence="2">The sequence shown here is derived from an EMBL/GenBank/DDBJ whole genome shotgun (WGS) entry which is preliminary data.</text>
</comment>
<dbReference type="STRING" id="319970.RV00_GL002288"/>
<sequence length="242" mass="27254">MEMMKKILRTLVVLLILAGAGYFLVKASTSGFEELEQTQQKEKIKLDVPLEDQFDGDALDNGCEVTALSMLLRYYGYHTTKNELANELDYQPLYTESGNHGDPHLGFVGDITGGDEAMGVAVEPIAKLAKKYVGDEYQVIANEKTSFNKVMDIVASGKPVWIIATVDFQVPTNNDFLLWETDQGSSYVTPLIHSAVITGFDREKKVVYVNDPYGYKNRKVPWSEMKRVYQETDQQSLYLKKA</sequence>
<dbReference type="AlphaFoldDB" id="A0A1L8SWC8"/>
<organism evidence="2 3">
    <name type="scientific">Enterococcus devriesei</name>
    <dbReference type="NCBI Taxonomy" id="319970"/>
    <lineage>
        <taxon>Bacteria</taxon>
        <taxon>Bacillati</taxon>
        <taxon>Bacillota</taxon>
        <taxon>Bacilli</taxon>
        <taxon>Lactobacillales</taxon>
        <taxon>Enterococcaceae</taxon>
        <taxon>Enterococcus</taxon>
    </lineage>
</organism>
<dbReference type="Pfam" id="PF13529">
    <property type="entry name" value="Peptidase_C39_2"/>
    <property type="match status" value="1"/>
</dbReference>
<protein>
    <recommendedName>
        <fullName evidence="1">Peptidase C39-like domain-containing protein</fullName>
    </recommendedName>
</protein>
<gene>
    <name evidence="2" type="ORF">RV00_GL002288</name>
</gene>
<dbReference type="Proteomes" id="UP000183700">
    <property type="component" value="Unassembled WGS sequence"/>
</dbReference>
<keyword evidence="3" id="KW-1185">Reference proteome</keyword>
<reference evidence="2 3" key="1">
    <citation type="submission" date="2014-12" db="EMBL/GenBank/DDBJ databases">
        <title>Draft genome sequences of 29 type strains of Enterococci.</title>
        <authorList>
            <person name="Zhong Z."/>
            <person name="Sun Z."/>
            <person name="Liu W."/>
            <person name="Zhang W."/>
            <person name="Zhang H."/>
        </authorList>
    </citation>
    <scope>NUCLEOTIDE SEQUENCE [LARGE SCALE GENOMIC DNA]</scope>
    <source>
        <strain evidence="2 3">DSM 22802</strain>
    </source>
</reference>
<name>A0A1L8SWC8_9ENTE</name>
<proteinExistence type="predicted"/>
<dbReference type="InterPro" id="IPR039564">
    <property type="entry name" value="Peptidase_C39-like"/>
</dbReference>
<dbReference type="EMBL" id="JXKM01000004">
    <property type="protein sequence ID" value="OJG36144.1"/>
    <property type="molecule type" value="Genomic_DNA"/>
</dbReference>
<feature type="domain" description="Peptidase C39-like" evidence="1">
    <location>
        <begin position="46"/>
        <end position="213"/>
    </location>
</feature>
<dbReference type="Gene3D" id="3.90.70.10">
    <property type="entry name" value="Cysteine proteinases"/>
    <property type="match status" value="1"/>
</dbReference>
<evidence type="ECO:0000313" key="3">
    <source>
        <dbReference type="Proteomes" id="UP000183700"/>
    </source>
</evidence>
<dbReference type="InterPro" id="IPR016997">
    <property type="entry name" value="UCP032442"/>
</dbReference>
<dbReference type="PANTHER" id="PTHR37806">
    <property type="entry name" value="LMO0724 PROTEIN"/>
    <property type="match status" value="1"/>
</dbReference>
<accession>A0A1L8SWC8</accession>
<evidence type="ECO:0000313" key="2">
    <source>
        <dbReference type="EMBL" id="OJG36144.1"/>
    </source>
</evidence>
<dbReference type="PIRSF" id="PIRSF032442">
    <property type="entry name" value="UCP032442"/>
    <property type="match status" value="1"/>
</dbReference>
<dbReference type="PANTHER" id="PTHR37806:SF1">
    <property type="entry name" value="PEPTIDASE C39-LIKE DOMAIN-CONTAINING PROTEIN"/>
    <property type="match status" value="1"/>
</dbReference>